<dbReference type="SUPFAM" id="SSF51905">
    <property type="entry name" value="FAD/NAD(P)-binding domain"/>
    <property type="match status" value="1"/>
</dbReference>
<dbReference type="Proteomes" id="UP001203687">
    <property type="component" value="Unassembled WGS sequence"/>
</dbReference>
<name>A0ABT0HAL5_9FLAO</name>
<dbReference type="InterPro" id="IPR036188">
    <property type="entry name" value="FAD/NAD-bd_sf"/>
</dbReference>
<keyword evidence="3" id="KW-1185">Reference proteome</keyword>
<sequence>MTTLAIIGIGPRGLHALENLLINLSRANKHIQILAFEPCHEPGAGQVWYTNQSDANWTNISERALKNLEGRQEIHYRDRLIEGFPSYHEWINFAQSDKAPDTFPPRKQLGRYLHERYESLTKSLEHDSFQLINSKVERIEFKQQQLQVLTKDNSYICDDALITIGHQPTELSKQIKEWKAHAKAHQNINTFEDCYPLSQFESIKNQKHLNIGIRGFGLAMIDVMRDLTTNSFGTFRVVDPSTFKTQYISNEAQHLKLIPFSLDGLPMAPKPLNKHIDDWFKPTDEELNYFKTELEAVSRTQIKVSSLDFLTIPISKIAARVFVELKSEAMNHDLNQKQIETLVLKWLDDSETKHHLFQDNSSTYNTIKSYIQMASGLASISLDYCIGQVWRHCQPTLYKSFSHAQLDEAIIEKVIALDEESKRFSYGPPVESMQQILALVDANILSLDYVNDPDIKLNDKGWQLENAQQQTIQIDIMINSVLDAPKLLEVTAPIITNLIHNDLIEPIHSKLGIDTKPNAYVITEENNEDIPIAVLGRLSKGSVIGVDAILECFGPRIKDWAEAYVNQLGS</sequence>
<dbReference type="InterPro" id="IPR038732">
    <property type="entry name" value="HpyO/CreE_NAD-binding"/>
</dbReference>
<evidence type="ECO:0000313" key="2">
    <source>
        <dbReference type="EMBL" id="MCK8481400.1"/>
    </source>
</evidence>
<gene>
    <name evidence="2" type="ORF">MUY34_12270</name>
</gene>
<dbReference type="Pfam" id="PF13454">
    <property type="entry name" value="NAD_binding_9"/>
    <property type="match status" value="1"/>
</dbReference>
<evidence type="ECO:0000313" key="3">
    <source>
        <dbReference type="Proteomes" id="UP001203687"/>
    </source>
</evidence>
<accession>A0ABT0HAL5</accession>
<comment type="caution">
    <text evidence="2">The sequence shown here is derived from an EMBL/GenBank/DDBJ whole genome shotgun (WGS) entry which is preliminary data.</text>
</comment>
<dbReference type="InterPro" id="IPR052189">
    <property type="entry name" value="L-asp_N-monooxygenase_NS-form"/>
</dbReference>
<evidence type="ECO:0000259" key="1">
    <source>
        <dbReference type="Pfam" id="PF13454"/>
    </source>
</evidence>
<protein>
    <submittedName>
        <fullName evidence="2">FAD/NAD(P)-binding protein</fullName>
    </submittedName>
</protein>
<proteinExistence type="predicted"/>
<feature type="domain" description="FAD-dependent urate hydroxylase HpyO/Asp monooxygenase CreE-like FAD/NAD(P)-binding" evidence="1">
    <location>
        <begin position="5"/>
        <end position="167"/>
    </location>
</feature>
<dbReference type="PANTHER" id="PTHR40254">
    <property type="entry name" value="BLR0577 PROTEIN"/>
    <property type="match status" value="1"/>
</dbReference>
<dbReference type="PANTHER" id="PTHR40254:SF1">
    <property type="entry name" value="BLR0577 PROTEIN"/>
    <property type="match status" value="1"/>
</dbReference>
<dbReference type="EMBL" id="JALPQF010000012">
    <property type="protein sequence ID" value="MCK8481400.1"/>
    <property type="molecule type" value="Genomic_DNA"/>
</dbReference>
<dbReference type="RefSeq" id="WP_248413313.1">
    <property type="nucleotide sequence ID" value="NZ_JALPQF010000012.1"/>
</dbReference>
<reference evidence="2" key="1">
    <citation type="submission" date="2022-04" db="EMBL/GenBank/DDBJ databases">
        <authorList>
            <person name="Ren T."/>
        </authorList>
    </citation>
    <scope>NUCLEOTIDE SEQUENCE</scope>
    <source>
        <strain evidence="2">F63249</strain>
    </source>
</reference>
<organism evidence="2 3">
    <name type="scientific">Psychroserpens algicola</name>
    <dbReference type="NCBI Taxonomy" id="1719034"/>
    <lineage>
        <taxon>Bacteria</taxon>
        <taxon>Pseudomonadati</taxon>
        <taxon>Bacteroidota</taxon>
        <taxon>Flavobacteriia</taxon>
        <taxon>Flavobacteriales</taxon>
        <taxon>Flavobacteriaceae</taxon>
        <taxon>Psychroserpens</taxon>
    </lineage>
</organism>